<protein>
    <submittedName>
        <fullName evidence="2">Uncharacterized protein</fullName>
    </submittedName>
</protein>
<evidence type="ECO:0000313" key="2">
    <source>
        <dbReference type="EMBL" id="KAE9342241.1"/>
    </source>
</evidence>
<proteinExistence type="predicted"/>
<evidence type="ECO:0000256" key="1">
    <source>
        <dbReference type="SAM" id="MobiDB-lite"/>
    </source>
</evidence>
<gene>
    <name evidence="2" type="ORF">PF008_g10242</name>
</gene>
<accession>A0A6G0RUU1</accession>
<dbReference type="EMBL" id="QXFY01000512">
    <property type="protein sequence ID" value="KAE9342241.1"/>
    <property type="molecule type" value="Genomic_DNA"/>
</dbReference>
<sequence length="75" mass="8065">MAIPVFFSHGIRPRLNIVGFTERGNDMSTSDDGQAPNIVDDMEMAILIATDSGFETETDSASSVPEEDTVLATVM</sequence>
<comment type="caution">
    <text evidence="2">The sequence shown here is derived from an EMBL/GenBank/DDBJ whole genome shotgun (WGS) entry which is preliminary data.</text>
</comment>
<name>A0A6G0RUU1_9STRA</name>
<dbReference type="Proteomes" id="UP000486351">
    <property type="component" value="Unassembled WGS sequence"/>
</dbReference>
<feature type="region of interest" description="Disordered" evidence="1">
    <location>
        <begin position="55"/>
        <end position="75"/>
    </location>
</feature>
<dbReference type="AlphaFoldDB" id="A0A6G0RUU1"/>
<organism evidence="2 3">
    <name type="scientific">Phytophthora fragariae</name>
    <dbReference type="NCBI Taxonomy" id="53985"/>
    <lineage>
        <taxon>Eukaryota</taxon>
        <taxon>Sar</taxon>
        <taxon>Stramenopiles</taxon>
        <taxon>Oomycota</taxon>
        <taxon>Peronosporomycetes</taxon>
        <taxon>Peronosporales</taxon>
        <taxon>Peronosporaceae</taxon>
        <taxon>Phytophthora</taxon>
    </lineage>
</organism>
<evidence type="ECO:0000313" key="3">
    <source>
        <dbReference type="Proteomes" id="UP000486351"/>
    </source>
</evidence>
<reference evidence="2 3" key="1">
    <citation type="submission" date="2018-09" db="EMBL/GenBank/DDBJ databases">
        <title>Genomic investigation of the strawberry pathogen Phytophthora fragariae indicates pathogenicity is determined by transcriptional variation in three key races.</title>
        <authorList>
            <person name="Adams T.M."/>
            <person name="Armitage A.D."/>
            <person name="Sobczyk M.K."/>
            <person name="Bates H.J."/>
            <person name="Dunwell J.M."/>
            <person name="Nellist C.F."/>
            <person name="Harrison R.J."/>
        </authorList>
    </citation>
    <scope>NUCLEOTIDE SEQUENCE [LARGE SCALE GENOMIC DNA]</scope>
    <source>
        <strain evidence="2 3">NOV-77</strain>
    </source>
</reference>